<organism evidence="1 2">
    <name type="scientific">Tanacetum coccineum</name>
    <dbReference type="NCBI Taxonomy" id="301880"/>
    <lineage>
        <taxon>Eukaryota</taxon>
        <taxon>Viridiplantae</taxon>
        <taxon>Streptophyta</taxon>
        <taxon>Embryophyta</taxon>
        <taxon>Tracheophyta</taxon>
        <taxon>Spermatophyta</taxon>
        <taxon>Magnoliopsida</taxon>
        <taxon>eudicotyledons</taxon>
        <taxon>Gunneridae</taxon>
        <taxon>Pentapetalae</taxon>
        <taxon>asterids</taxon>
        <taxon>campanulids</taxon>
        <taxon>Asterales</taxon>
        <taxon>Asteraceae</taxon>
        <taxon>Asteroideae</taxon>
        <taxon>Anthemideae</taxon>
        <taxon>Anthemidinae</taxon>
        <taxon>Tanacetum</taxon>
    </lineage>
</organism>
<dbReference type="EMBL" id="BQNB010014387">
    <property type="protein sequence ID" value="GJT27566.1"/>
    <property type="molecule type" value="Genomic_DNA"/>
</dbReference>
<dbReference type="Proteomes" id="UP001151760">
    <property type="component" value="Unassembled WGS sequence"/>
</dbReference>
<reference evidence="1" key="1">
    <citation type="journal article" date="2022" name="Int. J. Mol. Sci.">
        <title>Draft Genome of Tanacetum Coccineum: Genomic Comparison of Closely Related Tanacetum-Family Plants.</title>
        <authorList>
            <person name="Yamashiro T."/>
            <person name="Shiraishi A."/>
            <person name="Nakayama K."/>
            <person name="Satake H."/>
        </authorList>
    </citation>
    <scope>NUCLEOTIDE SEQUENCE</scope>
</reference>
<protein>
    <submittedName>
        <fullName evidence="1">Uncharacterized protein</fullName>
    </submittedName>
</protein>
<proteinExistence type="predicted"/>
<keyword evidence="2" id="KW-1185">Reference proteome</keyword>
<evidence type="ECO:0000313" key="1">
    <source>
        <dbReference type="EMBL" id="GJT27566.1"/>
    </source>
</evidence>
<reference evidence="1" key="2">
    <citation type="submission" date="2022-01" db="EMBL/GenBank/DDBJ databases">
        <authorList>
            <person name="Yamashiro T."/>
            <person name="Shiraishi A."/>
            <person name="Satake H."/>
            <person name="Nakayama K."/>
        </authorList>
    </citation>
    <scope>NUCLEOTIDE SEQUENCE</scope>
</reference>
<comment type="caution">
    <text evidence="1">The sequence shown here is derived from an EMBL/GenBank/DDBJ whole genome shotgun (WGS) entry which is preliminary data.</text>
</comment>
<accession>A0ABQ5CKF4</accession>
<name>A0ABQ5CKF4_9ASTR</name>
<sequence>MVRNPCVWPAPMNKMAGTPLGEMADQTVVGSVHNSDHGAFASNALCGGSLKASDSSPLVSPTAIFNMSRAGNHEELLSGMTNNMHEAAMDALVAMCD</sequence>
<evidence type="ECO:0000313" key="2">
    <source>
        <dbReference type="Proteomes" id="UP001151760"/>
    </source>
</evidence>
<gene>
    <name evidence="1" type="ORF">Tco_0907841</name>
</gene>